<dbReference type="InterPro" id="IPR039421">
    <property type="entry name" value="Type_1_exporter"/>
</dbReference>
<dbReference type="EMBL" id="QJJK01000004">
    <property type="protein sequence ID" value="PXW60230.1"/>
    <property type="molecule type" value="Genomic_DNA"/>
</dbReference>
<dbReference type="InterPro" id="IPR017871">
    <property type="entry name" value="ABC_transporter-like_CS"/>
</dbReference>
<keyword evidence="10 11" id="KW-0472">Membrane</keyword>
<keyword evidence="5" id="KW-0762">Sugar transport</keyword>
<evidence type="ECO:0000256" key="1">
    <source>
        <dbReference type="ARBA" id="ARBA00004651"/>
    </source>
</evidence>
<keyword evidence="6 11" id="KW-0812">Transmembrane</keyword>
<dbReference type="PROSITE" id="PS50929">
    <property type="entry name" value="ABC_TM1F"/>
    <property type="match status" value="1"/>
</dbReference>
<feature type="transmembrane region" description="Helical" evidence="11">
    <location>
        <begin position="191"/>
        <end position="208"/>
    </location>
</feature>
<dbReference type="Gene3D" id="1.20.1560.10">
    <property type="entry name" value="ABC transporter type 1, transmembrane domain"/>
    <property type="match status" value="1"/>
</dbReference>
<reference evidence="14 15" key="1">
    <citation type="submission" date="2018-05" db="EMBL/GenBank/DDBJ databases">
        <title>Genomic Encyclopedia of Type Strains, Phase IV (KMG-IV): sequencing the most valuable type-strain genomes for metagenomic binning, comparative biology and taxonomic classification.</title>
        <authorList>
            <person name="Goeker M."/>
        </authorList>
    </citation>
    <scope>NUCLEOTIDE SEQUENCE [LARGE SCALE GENOMIC DNA]</scope>
    <source>
        <strain evidence="14 15">DSM 6462</strain>
    </source>
</reference>
<evidence type="ECO:0000313" key="14">
    <source>
        <dbReference type="EMBL" id="PXW60230.1"/>
    </source>
</evidence>
<feature type="transmembrane region" description="Helical" evidence="11">
    <location>
        <begin position="160"/>
        <end position="179"/>
    </location>
</feature>
<dbReference type="GO" id="GO:0015421">
    <property type="term" value="F:ABC-type oligopeptide transporter activity"/>
    <property type="evidence" value="ECO:0007669"/>
    <property type="project" value="TreeGrafter"/>
</dbReference>
<dbReference type="InterPro" id="IPR003593">
    <property type="entry name" value="AAA+_ATPase"/>
</dbReference>
<evidence type="ECO:0000256" key="9">
    <source>
        <dbReference type="ARBA" id="ARBA00022989"/>
    </source>
</evidence>
<dbReference type="PROSITE" id="PS00211">
    <property type="entry name" value="ABC_TRANSPORTER_1"/>
    <property type="match status" value="1"/>
</dbReference>
<keyword evidence="4" id="KW-1003">Cell membrane</keyword>
<keyword evidence="8 14" id="KW-0067">ATP-binding</keyword>
<feature type="transmembrane region" description="Helical" evidence="11">
    <location>
        <begin position="12"/>
        <end position="30"/>
    </location>
</feature>
<dbReference type="PANTHER" id="PTHR43394:SF1">
    <property type="entry name" value="ATP-BINDING CASSETTE SUB-FAMILY B MEMBER 10, MITOCHONDRIAL"/>
    <property type="match status" value="1"/>
</dbReference>
<evidence type="ECO:0000256" key="6">
    <source>
        <dbReference type="ARBA" id="ARBA00022692"/>
    </source>
</evidence>
<evidence type="ECO:0000313" key="15">
    <source>
        <dbReference type="Proteomes" id="UP000248021"/>
    </source>
</evidence>
<dbReference type="FunFam" id="3.40.50.300:FF:000221">
    <property type="entry name" value="Multidrug ABC transporter ATP-binding protein"/>
    <property type="match status" value="1"/>
</dbReference>
<comment type="similarity">
    <text evidence="2">Belongs to the ABC transporter superfamily.</text>
</comment>
<evidence type="ECO:0000256" key="3">
    <source>
        <dbReference type="ARBA" id="ARBA00022448"/>
    </source>
</evidence>
<dbReference type="InterPro" id="IPR011527">
    <property type="entry name" value="ABC1_TM_dom"/>
</dbReference>
<keyword evidence="3" id="KW-0813">Transport</keyword>
<keyword evidence="9 11" id="KW-1133">Transmembrane helix</keyword>
<dbReference type="PROSITE" id="PS50893">
    <property type="entry name" value="ABC_TRANSPORTER_2"/>
    <property type="match status" value="1"/>
</dbReference>
<comment type="caution">
    <text evidence="14">The sequence shown here is derived from an EMBL/GenBank/DDBJ whole genome shotgun (WGS) entry which is preliminary data.</text>
</comment>
<feature type="transmembrane region" description="Helical" evidence="11">
    <location>
        <begin position="297"/>
        <end position="318"/>
    </location>
</feature>
<comment type="subcellular location">
    <subcellularLocation>
        <location evidence="1">Cell membrane</location>
        <topology evidence="1">Multi-pass membrane protein</topology>
    </subcellularLocation>
</comment>
<dbReference type="SUPFAM" id="SSF52540">
    <property type="entry name" value="P-loop containing nucleoside triphosphate hydrolases"/>
    <property type="match status" value="1"/>
</dbReference>
<name>A0A2V3U9Z6_9HYPH</name>
<feature type="domain" description="ABC transmembrane type-1" evidence="13">
    <location>
        <begin position="45"/>
        <end position="330"/>
    </location>
</feature>
<dbReference type="Gene3D" id="3.40.50.300">
    <property type="entry name" value="P-loop containing nucleotide triphosphate hydrolases"/>
    <property type="match status" value="1"/>
</dbReference>
<proteinExistence type="inferred from homology"/>
<accession>A0A2V3U9Z6</accession>
<dbReference type="Pfam" id="PF00664">
    <property type="entry name" value="ABC_membrane"/>
    <property type="match status" value="1"/>
</dbReference>
<feature type="domain" description="ABC transporter" evidence="12">
    <location>
        <begin position="366"/>
        <end position="600"/>
    </location>
</feature>
<dbReference type="Proteomes" id="UP000248021">
    <property type="component" value="Unassembled WGS sequence"/>
</dbReference>
<gene>
    <name evidence="14" type="ORF">C7450_104282</name>
</gene>
<evidence type="ECO:0000256" key="2">
    <source>
        <dbReference type="ARBA" id="ARBA00005417"/>
    </source>
</evidence>
<evidence type="ECO:0000256" key="7">
    <source>
        <dbReference type="ARBA" id="ARBA00022741"/>
    </source>
</evidence>
<feature type="transmembrane region" description="Helical" evidence="11">
    <location>
        <begin position="42"/>
        <end position="59"/>
    </location>
</feature>
<sequence>MTVALGPLSLDNLGTPFSLWVAMHLVRLYLRVLSALGGEARLGGLLIVANIALALAQFAEPLLFGRIIDLLSHAQGSGQAPDLGLLGRYTAAWVGFGLFTIGAGVFVALHADRLSHRRRLAVMAQFFEHVLTLPLAFHGATHSGRMLKVMLEGANGMAAVWLSFFREQCSGFVVLVALLPISMVLNWRLGVLLLGLVFFFAIVTTFVLRRTETLQGSVERHHSALAEHASDALGNVPVIQSFTRVEAEARALRGTIDALLAAQTPVLSWWALATVASRASATLTVLAIFLMGTWLNLNGLATLGEVVAFMSLATMLIGRLEQIVSYINFLFLQAPKISEFFTVADTVPTVADRPTARDAGVLAGHVVFDNVSFSYDGKRAALADVSFEVKPGETIALVGSTGSGKSTTLGLLHRAFDPQSGRILIDGTDIRDFTLLSLRRNIGVVFQEPMLFARSIADNLRVGKPNATDDELNVALERAQATDFIARQPDGIYTLVGERGRTLSGGERQRLSIARALLKDPPILILDEATSALDAATEGKLQAALDEVMRGRTTFVIAHRLATVRNADRIFVLDAGRIVEGGTFEELVAKGGVFAALARAQFLAVPGEEAASAKGRRPTVLPEGAGLAET</sequence>
<feature type="transmembrane region" description="Helical" evidence="11">
    <location>
        <begin position="269"/>
        <end position="290"/>
    </location>
</feature>
<dbReference type="CDD" id="cd18562">
    <property type="entry name" value="ABC_6TM_NdvA_beta-glucan_exporter_like"/>
    <property type="match status" value="1"/>
</dbReference>
<evidence type="ECO:0000256" key="4">
    <source>
        <dbReference type="ARBA" id="ARBA00022475"/>
    </source>
</evidence>
<dbReference type="GO" id="GO:0016887">
    <property type="term" value="F:ATP hydrolysis activity"/>
    <property type="evidence" value="ECO:0007669"/>
    <property type="project" value="InterPro"/>
</dbReference>
<feature type="transmembrane region" description="Helical" evidence="11">
    <location>
        <begin position="91"/>
        <end position="109"/>
    </location>
</feature>
<keyword evidence="7" id="KW-0547">Nucleotide-binding</keyword>
<evidence type="ECO:0000256" key="8">
    <source>
        <dbReference type="ARBA" id="ARBA00022840"/>
    </source>
</evidence>
<organism evidence="14 15">
    <name type="scientific">Chelatococcus asaccharovorans</name>
    <dbReference type="NCBI Taxonomy" id="28210"/>
    <lineage>
        <taxon>Bacteria</taxon>
        <taxon>Pseudomonadati</taxon>
        <taxon>Pseudomonadota</taxon>
        <taxon>Alphaproteobacteria</taxon>
        <taxon>Hyphomicrobiales</taxon>
        <taxon>Chelatococcaceae</taxon>
        <taxon>Chelatococcus</taxon>
    </lineage>
</organism>
<evidence type="ECO:0000259" key="12">
    <source>
        <dbReference type="PROSITE" id="PS50893"/>
    </source>
</evidence>
<dbReference type="SUPFAM" id="SSF90123">
    <property type="entry name" value="ABC transporter transmembrane region"/>
    <property type="match status" value="1"/>
</dbReference>
<dbReference type="PANTHER" id="PTHR43394">
    <property type="entry name" value="ATP-DEPENDENT PERMEASE MDL1, MITOCHONDRIAL"/>
    <property type="match status" value="1"/>
</dbReference>
<evidence type="ECO:0000256" key="10">
    <source>
        <dbReference type="ARBA" id="ARBA00023136"/>
    </source>
</evidence>
<dbReference type="AlphaFoldDB" id="A0A2V3U9Z6"/>
<dbReference type="GO" id="GO:0005524">
    <property type="term" value="F:ATP binding"/>
    <property type="evidence" value="ECO:0007669"/>
    <property type="project" value="UniProtKB-KW"/>
</dbReference>
<dbReference type="Pfam" id="PF00005">
    <property type="entry name" value="ABC_tran"/>
    <property type="match status" value="1"/>
</dbReference>
<protein>
    <submittedName>
        <fullName evidence="14">ATP-binding cassette subfamily B protein</fullName>
    </submittedName>
</protein>
<feature type="transmembrane region" description="Helical" evidence="11">
    <location>
        <begin position="121"/>
        <end position="140"/>
    </location>
</feature>
<evidence type="ECO:0000256" key="5">
    <source>
        <dbReference type="ARBA" id="ARBA00022597"/>
    </source>
</evidence>
<dbReference type="InterPro" id="IPR036640">
    <property type="entry name" value="ABC1_TM_sf"/>
</dbReference>
<dbReference type="GO" id="GO:0005886">
    <property type="term" value="C:plasma membrane"/>
    <property type="evidence" value="ECO:0007669"/>
    <property type="project" value="UniProtKB-SubCell"/>
</dbReference>
<evidence type="ECO:0000259" key="13">
    <source>
        <dbReference type="PROSITE" id="PS50929"/>
    </source>
</evidence>
<dbReference type="InterPro" id="IPR027417">
    <property type="entry name" value="P-loop_NTPase"/>
</dbReference>
<dbReference type="NCBIfam" id="NF010178">
    <property type="entry name" value="PRK13657.1"/>
    <property type="match status" value="1"/>
</dbReference>
<dbReference type="SMART" id="SM00382">
    <property type="entry name" value="AAA"/>
    <property type="match status" value="1"/>
</dbReference>
<evidence type="ECO:0000256" key="11">
    <source>
        <dbReference type="SAM" id="Phobius"/>
    </source>
</evidence>
<dbReference type="InterPro" id="IPR003439">
    <property type="entry name" value="ABC_transporter-like_ATP-bd"/>
</dbReference>
<keyword evidence="15" id="KW-1185">Reference proteome</keyword>